<dbReference type="AlphaFoldDB" id="A0A2Z2P534"/>
<keyword evidence="2" id="KW-1185">Reference proteome</keyword>
<dbReference type="RefSeq" id="WP_088921349.1">
    <property type="nucleotide sequence ID" value="NZ_CP018632.1"/>
</dbReference>
<protein>
    <submittedName>
        <fullName evidence="1">Uncharacterized protein</fullName>
    </submittedName>
</protein>
<accession>A0A2Z2P534</accession>
<evidence type="ECO:0000313" key="2">
    <source>
        <dbReference type="Proteomes" id="UP000250079"/>
    </source>
</evidence>
<dbReference type="EMBL" id="CP018632">
    <property type="protein sequence ID" value="ASJ76590.1"/>
    <property type="molecule type" value="Genomic_DNA"/>
</dbReference>
<sequence length="270" mass="29002">MTFHAVCLSQLVACGGSSGSVSESTLDADNASNGFVVIEQRSEKFVFDAWFTRTPLSLNRPARLWENGTQFCDSPEILSLSEESRIADSELRAGTQWRKSLFAGESIDISSRDGTLISLQAQRYGDAVLYATDERWIDAPLPDDAHLSVSGSETFPAFDSVALAPMAALVRELPVTGILQALAAPIAWQASTHADDRIELTLSGRAGFTDGSGLQRVKCSLDDNGGFTLPDVVQAALSGESSAQVSLVRKRETRLRSGEATLSVVQISYP</sequence>
<dbReference type="Proteomes" id="UP000250079">
    <property type="component" value="Chromosome"/>
</dbReference>
<evidence type="ECO:0000313" key="1">
    <source>
        <dbReference type="EMBL" id="ASJ76590.1"/>
    </source>
</evidence>
<dbReference type="KEGG" id="gai:IMCC3135_32725"/>
<name>A0A2Z2P534_9GAMM</name>
<gene>
    <name evidence="1" type="ORF">IMCC3135_32725</name>
</gene>
<proteinExistence type="predicted"/>
<organism evidence="1 2">
    <name type="scientific">Granulosicoccus antarcticus IMCC3135</name>
    <dbReference type="NCBI Taxonomy" id="1192854"/>
    <lineage>
        <taxon>Bacteria</taxon>
        <taxon>Pseudomonadati</taxon>
        <taxon>Pseudomonadota</taxon>
        <taxon>Gammaproteobacteria</taxon>
        <taxon>Chromatiales</taxon>
        <taxon>Granulosicoccaceae</taxon>
        <taxon>Granulosicoccus</taxon>
    </lineage>
</organism>
<reference evidence="1 2" key="1">
    <citation type="submission" date="2016-12" db="EMBL/GenBank/DDBJ databases">
        <authorList>
            <person name="Song W.-J."/>
            <person name="Kurnit D.M."/>
        </authorList>
    </citation>
    <scope>NUCLEOTIDE SEQUENCE [LARGE SCALE GENOMIC DNA]</scope>
    <source>
        <strain evidence="1 2">IMCC3135</strain>
    </source>
</reference>